<dbReference type="SUPFAM" id="SSF49401">
    <property type="entry name" value="Bacterial adhesins"/>
    <property type="match status" value="1"/>
</dbReference>
<proteinExistence type="inferred from homology"/>
<dbReference type="InterPro" id="IPR036937">
    <property type="entry name" value="Adhesion_dom_fimbrial_sf"/>
</dbReference>
<evidence type="ECO:0000256" key="1">
    <source>
        <dbReference type="ARBA" id="ARBA00004561"/>
    </source>
</evidence>
<dbReference type="AlphaFoldDB" id="A0A2A4FFW7"/>
<dbReference type="Pfam" id="PF16970">
    <property type="entry name" value="FimA"/>
    <property type="match status" value="1"/>
</dbReference>
<keyword evidence="3" id="KW-0281">Fimbrium</keyword>
<evidence type="ECO:0000256" key="2">
    <source>
        <dbReference type="ARBA" id="ARBA00006671"/>
    </source>
</evidence>
<name>A0A2A4FFW7_9BURK</name>
<evidence type="ECO:0000313" key="6">
    <source>
        <dbReference type="Proteomes" id="UP000217994"/>
    </source>
</evidence>
<comment type="caution">
    <text evidence="5">The sequence shown here is derived from an EMBL/GenBank/DDBJ whole genome shotgun (WGS) entry which is preliminary data.</text>
</comment>
<evidence type="ECO:0000256" key="3">
    <source>
        <dbReference type="ARBA" id="ARBA00023263"/>
    </source>
</evidence>
<dbReference type="PANTHER" id="PTHR33420">
    <property type="entry name" value="FIMBRIAL SUBUNIT ELFA-RELATED"/>
    <property type="match status" value="1"/>
</dbReference>
<dbReference type="EMBL" id="MTZU01000051">
    <property type="protein sequence ID" value="PCE31209.1"/>
    <property type="molecule type" value="Genomic_DNA"/>
</dbReference>
<organism evidence="5 6">
    <name type="scientific">Burkholderia ubonensis subsp. mesacidophila</name>
    <dbReference type="NCBI Taxonomy" id="265293"/>
    <lineage>
        <taxon>Bacteria</taxon>
        <taxon>Pseudomonadati</taxon>
        <taxon>Pseudomonadota</taxon>
        <taxon>Betaproteobacteria</taxon>
        <taxon>Burkholderiales</taxon>
        <taxon>Burkholderiaceae</taxon>
        <taxon>Burkholderia</taxon>
        <taxon>Burkholderia cepacia complex</taxon>
    </lineage>
</organism>
<feature type="signal peptide" evidence="4">
    <location>
        <begin position="1"/>
        <end position="24"/>
    </location>
</feature>
<comment type="subcellular location">
    <subcellularLocation>
        <location evidence="1">Fimbrium</location>
    </subcellularLocation>
</comment>
<dbReference type="InterPro" id="IPR039458">
    <property type="entry name" value="FimA-like"/>
</dbReference>
<evidence type="ECO:0000256" key="4">
    <source>
        <dbReference type="SAM" id="SignalP"/>
    </source>
</evidence>
<evidence type="ECO:0000313" key="5">
    <source>
        <dbReference type="EMBL" id="PCE31209.1"/>
    </source>
</evidence>
<dbReference type="PANTHER" id="PTHR33420:SF10">
    <property type="entry name" value="FIMBRIAE MAJOR SUBUNIT"/>
    <property type="match status" value="1"/>
</dbReference>
<dbReference type="Proteomes" id="UP000217994">
    <property type="component" value="Unassembled WGS sequence"/>
</dbReference>
<dbReference type="RefSeq" id="WP_084906164.1">
    <property type="nucleotide sequence ID" value="NZ_CP020737.1"/>
</dbReference>
<sequence length="192" mass="19850">MKKKVLGISAAMLLGSWAASPAFAATTGEPTEPTVPAVTQGKVTFDGELTASTCSLKAGDEDKKVILPKISTVNLAKRGDTAGSTSFDITATSCAADVNKVAAHFEMTNMDPDTGNLKNLLTDATAAKNVVVQLVNSDGTGIRAGSTGRYHDVAGKGTDRGVTMTYGGQYFATGETTAGKVNTFARFTLAYQ</sequence>
<dbReference type="GeneID" id="68999924"/>
<accession>A0A2A4FFW7</accession>
<comment type="similarity">
    <text evidence="2">Belongs to the fimbrial protein family.</text>
</comment>
<dbReference type="GO" id="GO:0043709">
    <property type="term" value="P:cell adhesion involved in single-species biofilm formation"/>
    <property type="evidence" value="ECO:0007669"/>
    <property type="project" value="TreeGrafter"/>
</dbReference>
<keyword evidence="4" id="KW-0732">Signal</keyword>
<dbReference type="InterPro" id="IPR050263">
    <property type="entry name" value="Bact_Fimbrial_Adh_Pro"/>
</dbReference>
<dbReference type="InterPro" id="IPR008966">
    <property type="entry name" value="Adhesion_dom_sf"/>
</dbReference>
<feature type="chain" id="PRO_5012246478" evidence="4">
    <location>
        <begin position="25"/>
        <end position="192"/>
    </location>
</feature>
<dbReference type="GO" id="GO:0009289">
    <property type="term" value="C:pilus"/>
    <property type="evidence" value="ECO:0007669"/>
    <property type="project" value="UniProtKB-SubCell"/>
</dbReference>
<protein>
    <submittedName>
        <fullName evidence="5">Fimbrial protein</fullName>
    </submittedName>
</protein>
<gene>
    <name evidence="5" type="ORF">BZL54_16870</name>
</gene>
<dbReference type="Gene3D" id="2.60.40.1090">
    <property type="entry name" value="Fimbrial-type adhesion domain"/>
    <property type="match status" value="1"/>
</dbReference>
<reference evidence="5 6" key="1">
    <citation type="submission" date="2017-01" db="EMBL/GenBank/DDBJ databases">
        <title>Whole-Genome Shotgun Sequencing of Two beta-Proteobacterial Species in Search of the Bulgecin Biosynthetic Cluster.</title>
        <authorList>
            <person name="Horsman M.E."/>
            <person name="Marous D.R."/>
            <person name="Li R."/>
            <person name="Oliver R.A."/>
            <person name="Byun B."/>
            <person name="Emrich S.J."/>
            <person name="Boggess B."/>
            <person name="Townsend C.A."/>
            <person name="Mobashery S."/>
        </authorList>
    </citation>
    <scope>NUCLEOTIDE SEQUENCE [LARGE SCALE GENOMIC DNA]</scope>
    <source>
        <strain evidence="5 6">ATCC 31433</strain>
    </source>
</reference>